<organism evidence="13 14">
    <name type="scientific">Echinops telfairi</name>
    <name type="common">Lesser hedgehog tenrec</name>
    <dbReference type="NCBI Taxonomy" id="9371"/>
    <lineage>
        <taxon>Eukaryota</taxon>
        <taxon>Metazoa</taxon>
        <taxon>Chordata</taxon>
        <taxon>Craniata</taxon>
        <taxon>Vertebrata</taxon>
        <taxon>Euteleostomi</taxon>
        <taxon>Mammalia</taxon>
        <taxon>Eutheria</taxon>
        <taxon>Afrotheria</taxon>
        <taxon>Tenrecidae</taxon>
        <taxon>Tenrecinae</taxon>
        <taxon>Echinops</taxon>
    </lineage>
</organism>
<dbReference type="RefSeq" id="XP_004709605.1">
    <property type="nucleotide sequence ID" value="XM_004709548.2"/>
</dbReference>
<evidence type="ECO:0000256" key="2">
    <source>
        <dbReference type="ARBA" id="ARBA00004496"/>
    </source>
</evidence>
<keyword evidence="13" id="KW-1185">Reference proteome</keyword>
<keyword evidence="7" id="KW-0524">Neurogenesis</keyword>
<evidence type="ECO:0000313" key="14">
    <source>
        <dbReference type="RefSeq" id="XP_004709605.1"/>
    </source>
</evidence>
<dbReference type="RefSeq" id="XP_045152713.1">
    <property type="nucleotide sequence ID" value="XM_045296778.1"/>
</dbReference>
<keyword evidence="6" id="KW-0963">Cytoplasm</keyword>
<keyword evidence="9" id="KW-0539">Nucleus</keyword>
<gene>
    <name evidence="14" type="primary">RITA1</name>
</gene>
<dbReference type="PANTHER" id="PTHR34917">
    <property type="entry name" value="RBPJ-INTERACTING AND TUBULIN-ASSOCIATED PROTEIN 1"/>
    <property type="match status" value="1"/>
</dbReference>
<comment type="subunit">
    <text evidence="4">Interacts with RBPJ/RBPSUH.</text>
</comment>
<dbReference type="InterPro" id="IPR031418">
    <property type="entry name" value="RITA1"/>
</dbReference>
<evidence type="ECO:0000313" key="13">
    <source>
        <dbReference type="Proteomes" id="UP000694863"/>
    </source>
</evidence>
<name>A0ABM0IWT5_ECHTE</name>
<comment type="subcellular location">
    <subcellularLocation>
        <location evidence="2">Cytoplasm</location>
    </subcellularLocation>
    <subcellularLocation>
        <location evidence="1">Nucleus</location>
    </subcellularLocation>
</comment>
<comment type="function">
    <text evidence="10">Tubulin-binding protein that acts as a negative regulator of Notch signaling pathway. Shuttles between the cytoplasm and the nucleus and mediates the nuclear export of RBPJ/RBPSUH, thereby preventing the interaction between RBPJ/RBPSUH and NICD product of Notch proteins (Notch intracellular domain), leading to down-regulate Notch-mediated transcription. May play a role in neurogenesis.</text>
</comment>
<evidence type="ECO:0000256" key="6">
    <source>
        <dbReference type="ARBA" id="ARBA00022490"/>
    </source>
</evidence>
<accession>A0ABM0IWT5</accession>
<evidence type="ECO:0000256" key="4">
    <source>
        <dbReference type="ARBA" id="ARBA00011667"/>
    </source>
</evidence>
<sequence>MRAPPVLAVSGMQTIRRQHSCHRGGQRLKARASFVDETLFGSPAGTRPSPPDFDPPWVGKANGAGRLSGRVSRASDANKSCESTPPRGSTPTLTPRKNHKYRLVGHTPSYCDESLFGSRTEGAGWEAPWMAKGDAAKLQALFWTPPATPRGSHSPRPRETPLRAVHPASLATTHPGAVAAADSCKLPLAGFGATEPVRRPRSRSLTHLTVPGTSRPPTSVPHANGPRDPRPPLSGVTSRSPLTPRAPCISTSAPATPRRGGAPQKPKPPWK</sequence>
<dbReference type="GeneID" id="101652540"/>
<comment type="similarity">
    <text evidence="3">Belongs to the RITA family.</text>
</comment>
<proteinExistence type="inferred from homology"/>
<feature type="region of interest" description="Disordered" evidence="12">
    <location>
        <begin position="39"/>
        <end position="96"/>
    </location>
</feature>
<keyword evidence="8" id="KW-0914">Notch signaling pathway</keyword>
<reference evidence="14" key="1">
    <citation type="submission" date="2025-08" db="UniProtKB">
        <authorList>
            <consortium name="RefSeq"/>
        </authorList>
    </citation>
    <scope>IDENTIFICATION</scope>
</reference>
<evidence type="ECO:0000256" key="8">
    <source>
        <dbReference type="ARBA" id="ARBA00022976"/>
    </source>
</evidence>
<feature type="region of interest" description="Disordered" evidence="12">
    <location>
        <begin position="190"/>
        <end position="271"/>
    </location>
</feature>
<evidence type="ECO:0000256" key="10">
    <source>
        <dbReference type="ARBA" id="ARBA00024957"/>
    </source>
</evidence>
<evidence type="ECO:0000256" key="11">
    <source>
        <dbReference type="ARBA" id="ARBA00031318"/>
    </source>
</evidence>
<dbReference type="PANTHER" id="PTHR34917:SF1">
    <property type="entry name" value="RBPJ-INTERACTING AND TUBULIN-ASSOCIATED PROTEIN 1"/>
    <property type="match status" value="1"/>
</dbReference>
<evidence type="ECO:0000256" key="3">
    <source>
        <dbReference type="ARBA" id="ARBA00010906"/>
    </source>
</evidence>
<feature type="compositionally biased region" description="Polar residues" evidence="12">
    <location>
        <begin position="75"/>
        <end position="95"/>
    </location>
</feature>
<feature type="region of interest" description="Disordered" evidence="12">
    <location>
        <begin position="144"/>
        <end position="177"/>
    </location>
</feature>
<evidence type="ECO:0000256" key="5">
    <source>
        <dbReference type="ARBA" id="ARBA00014447"/>
    </source>
</evidence>
<evidence type="ECO:0000256" key="9">
    <source>
        <dbReference type="ARBA" id="ARBA00023242"/>
    </source>
</evidence>
<evidence type="ECO:0000256" key="7">
    <source>
        <dbReference type="ARBA" id="ARBA00022902"/>
    </source>
</evidence>
<protein>
    <recommendedName>
        <fullName evidence="5">RBPJ-interacting and tubulin-associated protein 1</fullName>
    </recommendedName>
    <alternativeName>
        <fullName evidence="11">RBPJ-interacting and tubulin-associated protein</fullName>
    </alternativeName>
</protein>
<evidence type="ECO:0000256" key="12">
    <source>
        <dbReference type="SAM" id="MobiDB-lite"/>
    </source>
</evidence>
<dbReference type="Proteomes" id="UP000694863">
    <property type="component" value="Unplaced"/>
</dbReference>
<dbReference type="Pfam" id="PF17066">
    <property type="entry name" value="RITA"/>
    <property type="match status" value="1"/>
</dbReference>
<evidence type="ECO:0000256" key="1">
    <source>
        <dbReference type="ARBA" id="ARBA00004123"/>
    </source>
</evidence>
<feature type="compositionally biased region" description="Polar residues" evidence="12">
    <location>
        <begin position="205"/>
        <end position="217"/>
    </location>
</feature>